<evidence type="ECO:0000256" key="10">
    <source>
        <dbReference type="ARBA" id="ARBA00023136"/>
    </source>
</evidence>
<evidence type="ECO:0000256" key="2">
    <source>
        <dbReference type="ARBA" id="ARBA00004651"/>
    </source>
</evidence>
<dbReference type="AlphaFoldDB" id="A0A1H1LEF7"/>
<evidence type="ECO:0000313" key="17">
    <source>
        <dbReference type="Proteomes" id="UP000199649"/>
    </source>
</evidence>
<keyword evidence="6 12" id="KW-1003">Cell membrane</keyword>
<evidence type="ECO:0000256" key="1">
    <source>
        <dbReference type="ARBA" id="ARBA00003552"/>
    </source>
</evidence>
<feature type="transmembrane region" description="Helical" evidence="13">
    <location>
        <begin position="180"/>
        <end position="203"/>
    </location>
</feature>
<dbReference type="RefSeq" id="WP_092665624.1">
    <property type="nucleotide sequence ID" value="NZ_LT629734.1"/>
</dbReference>
<comment type="function">
    <text evidence="1">Part of the ABC transporter FtsEX involved in cellular division.</text>
</comment>
<proteinExistence type="inferred from homology"/>
<evidence type="ECO:0000256" key="3">
    <source>
        <dbReference type="ARBA" id="ARBA00007379"/>
    </source>
</evidence>
<dbReference type="PANTHER" id="PTHR47755:SF1">
    <property type="entry name" value="CELL DIVISION PROTEIN FTSX"/>
    <property type="match status" value="1"/>
</dbReference>
<evidence type="ECO:0000256" key="4">
    <source>
        <dbReference type="ARBA" id="ARBA00011160"/>
    </source>
</evidence>
<dbReference type="PIRSF" id="PIRSF003097">
    <property type="entry name" value="FtsX"/>
    <property type="match status" value="1"/>
</dbReference>
<evidence type="ECO:0000313" key="16">
    <source>
        <dbReference type="EMBL" id="SDR72720.1"/>
    </source>
</evidence>
<dbReference type="GO" id="GO:0005886">
    <property type="term" value="C:plasma membrane"/>
    <property type="evidence" value="ECO:0007669"/>
    <property type="project" value="UniProtKB-SubCell"/>
</dbReference>
<feature type="transmembrane region" description="Helical" evidence="13">
    <location>
        <begin position="276"/>
        <end position="298"/>
    </location>
</feature>
<keyword evidence="7 12" id="KW-0132">Cell division</keyword>
<sequence>MRLQLISQEVWNGLRRNLSVVVSVVLVTFISLSFVGAAILLQLQINQMKGFWYDRAQVGIYFCGPVDATETCTQTAATPEQIQAVRDVLEGGAIAPYVAHVEFEDRELAYEHFIDQFGGTASAEFASPETMNEALWVRPANPADADLVREATSTLPGVLEVRDQRALLEPIFQVLNTASLAAIGVAVLMLVAAVLLISTTIRLSAFSRKRELGIMRLVGASNRFIQTPFIIEGVVAALLGAVLAAASVVGIVHFFLQGYVAPMLQTIAIVTIDDALLVAPVLIGIGVLFAGVAAAVAIRRYLRI</sequence>
<dbReference type="InterPro" id="IPR003838">
    <property type="entry name" value="ABC3_permease_C"/>
</dbReference>
<evidence type="ECO:0000256" key="9">
    <source>
        <dbReference type="ARBA" id="ARBA00022989"/>
    </source>
</evidence>
<dbReference type="NCBIfam" id="NF038346">
    <property type="entry name" value="FtsX_actino"/>
    <property type="match status" value="1"/>
</dbReference>
<keyword evidence="10 12" id="KW-0472">Membrane</keyword>
<evidence type="ECO:0000256" key="7">
    <source>
        <dbReference type="ARBA" id="ARBA00022618"/>
    </source>
</evidence>
<evidence type="ECO:0000256" key="11">
    <source>
        <dbReference type="ARBA" id="ARBA00023306"/>
    </source>
</evidence>
<dbReference type="OrthoDB" id="9812531at2"/>
<dbReference type="InterPro" id="IPR040690">
    <property type="entry name" value="FtsX_ECD"/>
</dbReference>
<dbReference type="Pfam" id="PF18075">
    <property type="entry name" value="FtsX_ECD"/>
    <property type="match status" value="1"/>
</dbReference>
<accession>A0A1H1LEF7</accession>
<evidence type="ECO:0000259" key="15">
    <source>
        <dbReference type="Pfam" id="PF18075"/>
    </source>
</evidence>
<dbReference type="Proteomes" id="UP000199649">
    <property type="component" value="Chromosome I"/>
</dbReference>
<keyword evidence="8 13" id="KW-0812">Transmembrane</keyword>
<keyword evidence="17" id="KW-1185">Reference proteome</keyword>
<name>A0A1H1LEF7_9MICO</name>
<feature type="domain" description="ABC3 transporter permease C-terminal" evidence="14">
    <location>
        <begin position="185"/>
        <end position="301"/>
    </location>
</feature>
<keyword evidence="11 12" id="KW-0131">Cell cycle</keyword>
<gene>
    <name evidence="16" type="ORF">SAMN04489719_0554</name>
</gene>
<evidence type="ECO:0000256" key="8">
    <source>
        <dbReference type="ARBA" id="ARBA00022692"/>
    </source>
</evidence>
<comment type="subcellular location">
    <subcellularLocation>
        <location evidence="2">Cell membrane</location>
        <topology evidence="2">Multi-pass membrane protein</topology>
    </subcellularLocation>
</comment>
<dbReference type="EMBL" id="LT629734">
    <property type="protein sequence ID" value="SDR72720.1"/>
    <property type="molecule type" value="Genomic_DNA"/>
</dbReference>
<feature type="transmembrane region" description="Helical" evidence="13">
    <location>
        <begin position="224"/>
        <end position="256"/>
    </location>
</feature>
<feature type="domain" description="FtsX extracellular" evidence="15">
    <location>
        <begin position="74"/>
        <end position="161"/>
    </location>
</feature>
<keyword evidence="9 13" id="KW-1133">Transmembrane helix</keyword>
<evidence type="ECO:0000256" key="6">
    <source>
        <dbReference type="ARBA" id="ARBA00022475"/>
    </source>
</evidence>
<organism evidence="16 17">
    <name type="scientific">Agrococcus carbonis</name>
    <dbReference type="NCBI Taxonomy" id="684552"/>
    <lineage>
        <taxon>Bacteria</taxon>
        <taxon>Bacillati</taxon>
        <taxon>Actinomycetota</taxon>
        <taxon>Actinomycetes</taxon>
        <taxon>Micrococcales</taxon>
        <taxon>Microbacteriaceae</taxon>
        <taxon>Agrococcus</taxon>
    </lineage>
</organism>
<dbReference type="Gene3D" id="3.30.70.3040">
    <property type="match status" value="1"/>
</dbReference>
<evidence type="ECO:0000256" key="12">
    <source>
        <dbReference type="PIRNR" id="PIRNR003097"/>
    </source>
</evidence>
<dbReference type="PANTHER" id="PTHR47755">
    <property type="entry name" value="CELL DIVISION PROTEIN FTSX"/>
    <property type="match status" value="1"/>
</dbReference>
<evidence type="ECO:0000256" key="13">
    <source>
        <dbReference type="SAM" id="Phobius"/>
    </source>
</evidence>
<dbReference type="STRING" id="684552.SAMN04489719_0554"/>
<comment type="subunit">
    <text evidence="4">Forms a membrane-associated complex with FtsE.</text>
</comment>
<dbReference type="Pfam" id="PF02687">
    <property type="entry name" value="FtsX"/>
    <property type="match status" value="1"/>
</dbReference>
<feature type="transmembrane region" description="Helical" evidence="13">
    <location>
        <begin position="20"/>
        <end position="45"/>
    </location>
</feature>
<dbReference type="InterPro" id="IPR047929">
    <property type="entry name" value="FtsX_actino"/>
</dbReference>
<dbReference type="InterPro" id="IPR004513">
    <property type="entry name" value="FtsX"/>
</dbReference>
<dbReference type="GO" id="GO:0051301">
    <property type="term" value="P:cell division"/>
    <property type="evidence" value="ECO:0007669"/>
    <property type="project" value="UniProtKB-KW"/>
</dbReference>
<protein>
    <recommendedName>
        <fullName evidence="5 12">Cell division protein FtsX</fullName>
    </recommendedName>
</protein>
<comment type="similarity">
    <text evidence="3 12">Belongs to the ABC-4 integral membrane protein family. FtsX subfamily.</text>
</comment>
<reference evidence="17" key="1">
    <citation type="submission" date="2016-10" db="EMBL/GenBank/DDBJ databases">
        <authorList>
            <person name="Varghese N."/>
            <person name="Submissions S."/>
        </authorList>
    </citation>
    <scope>NUCLEOTIDE SEQUENCE [LARGE SCALE GENOMIC DNA]</scope>
    <source>
        <strain evidence="17">DSM 22965</strain>
    </source>
</reference>
<evidence type="ECO:0000259" key="14">
    <source>
        <dbReference type="Pfam" id="PF02687"/>
    </source>
</evidence>
<evidence type="ECO:0000256" key="5">
    <source>
        <dbReference type="ARBA" id="ARBA00021907"/>
    </source>
</evidence>